<dbReference type="Gene3D" id="3.40.50.300">
    <property type="entry name" value="P-loop containing nucleotide triphosphate hydrolases"/>
    <property type="match status" value="1"/>
</dbReference>
<accession>A0ABZ0B9E7</accession>
<keyword evidence="2 8" id="KW-0808">Transferase</keyword>
<proteinExistence type="inferred from homology"/>
<evidence type="ECO:0000256" key="5">
    <source>
        <dbReference type="ARBA" id="ARBA00022932"/>
    </source>
</evidence>
<dbReference type="EC" id="2.7.7.7" evidence="1"/>
<sequence>MKVQPGQIGARLDRPSADIRLYLFHGPDEAGATALADRLADHLGDDVERVDMDPASLRGSPGRLIDEAASLSLFGGSRYIRVTGAGEEIGEAAQRLLDAPQAGNPVVVIAPGVKTSGKLVKLAIASPIAISTGCYVPEGAAAARLAATMAADQGVRLTTAAAATLWEATGGDRAVLAKEIDKLCLYLDATPDKPREADGAVLEAIGASLDSAELYGAIDAIVAGDAARAGEEMQALEDAGVSVIALLRQLARKMLTLAKLRAEVDAGASIEDAIGRNRIFFRERAPTARALRSWRSDQIAHALHRIREAERATLAHSTLDTIFADQMVLAMARAAARSRR</sequence>
<dbReference type="PANTHER" id="PTHR34388">
    <property type="entry name" value="DNA POLYMERASE III SUBUNIT DELTA"/>
    <property type="match status" value="1"/>
</dbReference>
<keyword evidence="3 8" id="KW-0548">Nucleotidyltransferase</keyword>
<evidence type="ECO:0000256" key="6">
    <source>
        <dbReference type="ARBA" id="ARBA00034754"/>
    </source>
</evidence>
<dbReference type="NCBIfam" id="TIGR01128">
    <property type="entry name" value="holA"/>
    <property type="match status" value="1"/>
</dbReference>
<dbReference type="SUPFAM" id="SSF48019">
    <property type="entry name" value="post-AAA+ oligomerization domain-like"/>
    <property type="match status" value="1"/>
</dbReference>
<dbReference type="Gene3D" id="1.10.8.60">
    <property type="match status" value="1"/>
</dbReference>
<dbReference type="InterPro" id="IPR005790">
    <property type="entry name" value="DNA_polIII_delta"/>
</dbReference>
<keyword evidence="4" id="KW-0235">DNA replication</keyword>
<dbReference type="Proteomes" id="UP001302249">
    <property type="component" value="Chromosome"/>
</dbReference>
<dbReference type="PANTHER" id="PTHR34388:SF1">
    <property type="entry name" value="DNA POLYMERASE III SUBUNIT DELTA"/>
    <property type="match status" value="1"/>
</dbReference>
<keyword evidence="9" id="KW-1185">Reference proteome</keyword>
<evidence type="ECO:0000256" key="4">
    <source>
        <dbReference type="ARBA" id="ARBA00022705"/>
    </source>
</evidence>
<comment type="similarity">
    <text evidence="6">Belongs to the DNA polymerase HolA subunit family.</text>
</comment>
<protein>
    <recommendedName>
        <fullName evidence="1">DNA-directed DNA polymerase</fullName>
        <ecNumber evidence="1">2.7.7.7</ecNumber>
    </recommendedName>
</protein>
<comment type="catalytic activity">
    <reaction evidence="7">
        <text>DNA(n) + a 2'-deoxyribonucleoside 5'-triphosphate = DNA(n+1) + diphosphate</text>
        <dbReference type="Rhea" id="RHEA:22508"/>
        <dbReference type="Rhea" id="RHEA-COMP:17339"/>
        <dbReference type="Rhea" id="RHEA-COMP:17340"/>
        <dbReference type="ChEBI" id="CHEBI:33019"/>
        <dbReference type="ChEBI" id="CHEBI:61560"/>
        <dbReference type="ChEBI" id="CHEBI:173112"/>
        <dbReference type="EC" id="2.7.7.7"/>
    </reaction>
</comment>
<reference evidence="8 9" key="1">
    <citation type="submission" date="2023-09" db="EMBL/GenBank/DDBJ databases">
        <authorList>
            <person name="Rey-Velasco X."/>
        </authorList>
    </citation>
    <scope>NUCLEOTIDE SEQUENCE [LARGE SCALE GENOMIC DNA]</scope>
    <source>
        <strain evidence="8 9">W311</strain>
    </source>
</reference>
<keyword evidence="5" id="KW-0239">DNA-directed DNA polymerase</keyword>
<dbReference type="InterPro" id="IPR027417">
    <property type="entry name" value="P-loop_NTPase"/>
</dbReference>
<dbReference type="GO" id="GO:0003887">
    <property type="term" value="F:DNA-directed DNA polymerase activity"/>
    <property type="evidence" value="ECO:0007669"/>
    <property type="project" value="UniProtKB-EC"/>
</dbReference>
<dbReference type="SUPFAM" id="SSF52540">
    <property type="entry name" value="P-loop containing nucleoside triphosphate hydrolases"/>
    <property type="match status" value="1"/>
</dbReference>
<evidence type="ECO:0000256" key="7">
    <source>
        <dbReference type="ARBA" id="ARBA00049244"/>
    </source>
</evidence>
<organism evidence="8 9">
    <name type="scientific">Stakelama saccharophila</name>
    <dbReference type="NCBI Taxonomy" id="3075605"/>
    <lineage>
        <taxon>Bacteria</taxon>
        <taxon>Pseudomonadati</taxon>
        <taxon>Pseudomonadota</taxon>
        <taxon>Alphaproteobacteria</taxon>
        <taxon>Sphingomonadales</taxon>
        <taxon>Sphingomonadaceae</taxon>
        <taxon>Stakelama</taxon>
    </lineage>
</organism>
<dbReference type="InterPro" id="IPR008921">
    <property type="entry name" value="DNA_pol3_clamp-load_cplx_C"/>
</dbReference>
<evidence type="ECO:0000313" key="8">
    <source>
        <dbReference type="EMBL" id="WNO54014.1"/>
    </source>
</evidence>
<evidence type="ECO:0000256" key="2">
    <source>
        <dbReference type="ARBA" id="ARBA00022679"/>
    </source>
</evidence>
<dbReference type="EMBL" id="CP135076">
    <property type="protein sequence ID" value="WNO54014.1"/>
    <property type="molecule type" value="Genomic_DNA"/>
</dbReference>
<dbReference type="Gene3D" id="1.20.272.10">
    <property type="match status" value="1"/>
</dbReference>
<gene>
    <name evidence="8" type="primary">holA</name>
    <name evidence="8" type="ORF">RPR59_01775</name>
</gene>
<evidence type="ECO:0000256" key="1">
    <source>
        <dbReference type="ARBA" id="ARBA00012417"/>
    </source>
</evidence>
<evidence type="ECO:0000313" key="9">
    <source>
        <dbReference type="Proteomes" id="UP001302249"/>
    </source>
</evidence>
<name>A0ABZ0B9E7_9SPHN</name>
<dbReference type="RefSeq" id="WP_313916047.1">
    <property type="nucleotide sequence ID" value="NZ_CP135076.1"/>
</dbReference>
<evidence type="ECO:0000256" key="3">
    <source>
        <dbReference type="ARBA" id="ARBA00022695"/>
    </source>
</evidence>